<accession>A0AA45C4T4</accession>
<dbReference type="Proteomes" id="UP000245921">
    <property type="component" value="Unassembled WGS sequence"/>
</dbReference>
<reference evidence="4 5" key="1">
    <citation type="submission" date="2018-05" db="EMBL/GenBank/DDBJ databases">
        <title>Genomic Encyclopedia of Type Strains, Phase IV (KMG-IV): sequencing the most valuable type-strain genomes for metagenomic binning, comparative biology and taxonomic classification.</title>
        <authorList>
            <person name="Goeker M."/>
        </authorList>
    </citation>
    <scope>NUCLEOTIDE SEQUENCE [LARGE SCALE GENOMIC DNA]</scope>
    <source>
        <strain evidence="4 5">DSM 24906</strain>
    </source>
</reference>
<dbReference type="CDD" id="cd04301">
    <property type="entry name" value="NAT_SF"/>
    <property type="match status" value="1"/>
</dbReference>
<evidence type="ECO:0000313" key="4">
    <source>
        <dbReference type="EMBL" id="PWJ87136.1"/>
    </source>
</evidence>
<feature type="domain" description="N-acetyltransferase" evidence="3">
    <location>
        <begin position="1"/>
        <end position="145"/>
    </location>
</feature>
<dbReference type="EMBL" id="QGGI01000026">
    <property type="protein sequence ID" value="PWJ87136.1"/>
    <property type="molecule type" value="Genomic_DNA"/>
</dbReference>
<dbReference type="Gene3D" id="3.40.630.30">
    <property type="match status" value="1"/>
</dbReference>
<proteinExistence type="predicted"/>
<evidence type="ECO:0000256" key="1">
    <source>
        <dbReference type="ARBA" id="ARBA00022679"/>
    </source>
</evidence>
<dbReference type="GO" id="GO:0016747">
    <property type="term" value="F:acyltransferase activity, transferring groups other than amino-acyl groups"/>
    <property type="evidence" value="ECO:0007669"/>
    <property type="project" value="InterPro"/>
</dbReference>
<protein>
    <submittedName>
        <fullName evidence="4">GNAT family N-acyltransferase</fullName>
    </submittedName>
</protein>
<evidence type="ECO:0000256" key="2">
    <source>
        <dbReference type="ARBA" id="ARBA00023315"/>
    </source>
</evidence>
<keyword evidence="1" id="KW-0808">Transferase</keyword>
<dbReference type="SUPFAM" id="SSF55729">
    <property type="entry name" value="Acyl-CoA N-acyltransferases (Nat)"/>
    <property type="match status" value="1"/>
</dbReference>
<organism evidence="4 5">
    <name type="scientific">Oceanotoga teriensis</name>
    <dbReference type="NCBI Taxonomy" id="515440"/>
    <lineage>
        <taxon>Bacteria</taxon>
        <taxon>Thermotogati</taxon>
        <taxon>Thermotogota</taxon>
        <taxon>Thermotogae</taxon>
        <taxon>Petrotogales</taxon>
        <taxon>Petrotogaceae</taxon>
        <taxon>Oceanotoga</taxon>
    </lineage>
</organism>
<dbReference type="PANTHER" id="PTHR43420">
    <property type="entry name" value="ACETYLTRANSFERASE"/>
    <property type="match status" value="1"/>
</dbReference>
<keyword evidence="5" id="KW-1185">Reference proteome</keyword>
<keyword evidence="2" id="KW-0012">Acyltransferase</keyword>
<comment type="caution">
    <text evidence="4">The sequence shown here is derived from an EMBL/GenBank/DDBJ whole genome shotgun (WGS) entry which is preliminary data.</text>
</comment>
<dbReference type="InterPro" id="IPR000182">
    <property type="entry name" value="GNAT_dom"/>
</dbReference>
<dbReference type="Pfam" id="PF13673">
    <property type="entry name" value="Acetyltransf_10"/>
    <property type="match status" value="1"/>
</dbReference>
<evidence type="ECO:0000259" key="3">
    <source>
        <dbReference type="PROSITE" id="PS51186"/>
    </source>
</evidence>
<sequence>MNISIFSFLFKDVDFFKMAYDIRKKVFIEEQNVPPNLELDGLDAGCIHYVLIHDENPVCTARVRYLNSSEVKLERVATIYEFRKKGLGKELINYIESDLLKRKVKKITLNSQLSAKKFYEKLGYKSISDIFLEAGIEHLKMEKYL</sequence>
<dbReference type="InterPro" id="IPR016181">
    <property type="entry name" value="Acyl_CoA_acyltransferase"/>
</dbReference>
<evidence type="ECO:0000313" key="5">
    <source>
        <dbReference type="Proteomes" id="UP000245921"/>
    </source>
</evidence>
<dbReference type="RefSeq" id="WP_109606410.1">
    <property type="nucleotide sequence ID" value="NZ_JAMHJO010000020.1"/>
</dbReference>
<dbReference type="AlphaFoldDB" id="A0AA45C4T4"/>
<gene>
    <name evidence="4" type="ORF">C7380_12618</name>
</gene>
<name>A0AA45C4T4_9BACT</name>
<dbReference type="PANTHER" id="PTHR43420:SF44">
    <property type="entry name" value="ACETYLTRANSFERASE YPEA"/>
    <property type="match status" value="1"/>
</dbReference>
<dbReference type="PROSITE" id="PS51186">
    <property type="entry name" value="GNAT"/>
    <property type="match status" value="1"/>
</dbReference>
<dbReference type="InterPro" id="IPR050680">
    <property type="entry name" value="YpeA/RimI_acetyltransf"/>
</dbReference>